<gene>
    <name evidence="1" type="ORF">ATL31_0536</name>
</gene>
<dbReference type="Proteomes" id="UP000233781">
    <property type="component" value="Unassembled WGS sequence"/>
</dbReference>
<protein>
    <submittedName>
        <fullName evidence="1">Uncharacterized protein</fullName>
    </submittedName>
</protein>
<organism evidence="1 2">
    <name type="scientific">Phycicoccus duodecadis</name>
    <dbReference type="NCBI Taxonomy" id="173053"/>
    <lineage>
        <taxon>Bacteria</taxon>
        <taxon>Bacillati</taxon>
        <taxon>Actinomycetota</taxon>
        <taxon>Actinomycetes</taxon>
        <taxon>Micrococcales</taxon>
        <taxon>Intrasporangiaceae</taxon>
        <taxon>Phycicoccus</taxon>
    </lineage>
</organism>
<reference evidence="1 2" key="1">
    <citation type="submission" date="2017-12" db="EMBL/GenBank/DDBJ databases">
        <title>Sequencing the genomes of 1000 Actinobacteria strains.</title>
        <authorList>
            <person name="Klenk H.-P."/>
        </authorList>
    </citation>
    <scope>NUCLEOTIDE SEQUENCE [LARGE SCALE GENOMIC DNA]</scope>
    <source>
        <strain evidence="1 2">DSM 12806</strain>
    </source>
</reference>
<keyword evidence="2" id="KW-1185">Reference proteome</keyword>
<dbReference type="RefSeq" id="WP_101394418.1">
    <property type="nucleotide sequence ID" value="NZ_PJNE01000001.1"/>
</dbReference>
<dbReference type="OrthoDB" id="3829418at2"/>
<dbReference type="EMBL" id="PJNE01000001">
    <property type="protein sequence ID" value="PKW25736.1"/>
    <property type="molecule type" value="Genomic_DNA"/>
</dbReference>
<comment type="caution">
    <text evidence="1">The sequence shown here is derived from an EMBL/GenBank/DDBJ whole genome shotgun (WGS) entry which is preliminary data.</text>
</comment>
<name>A0A2N3YFX4_9MICO</name>
<evidence type="ECO:0000313" key="1">
    <source>
        <dbReference type="EMBL" id="PKW25736.1"/>
    </source>
</evidence>
<proteinExistence type="predicted"/>
<sequence>MTEFQTAPAGVLWATRGRTWGFRFLLDGGLADPLAAYEAMFAELGDKATGWVGNAQQVGVRFVDPEGRRDRSGRLIPHDFLVTGDLATQIASVDDALRLLWPLVTSLYARVWDQEAPPSPEDVRFDNSSPLRAD</sequence>
<dbReference type="AlphaFoldDB" id="A0A2N3YFX4"/>
<accession>A0A2N3YFX4</accession>
<evidence type="ECO:0000313" key="2">
    <source>
        <dbReference type="Proteomes" id="UP000233781"/>
    </source>
</evidence>